<keyword evidence="6" id="KW-1185">Reference proteome</keyword>
<dbReference type="GO" id="GO:0004869">
    <property type="term" value="F:cysteine-type endopeptidase inhibitor activity"/>
    <property type="evidence" value="ECO:0007669"/>
    <property type="project" value="UniProtKB-KW"/>
</dbReference>
<dbReference type="OrthoDB" id="2016588at2759"/>
<dbReference type="Pfam" id="PF16845">
    <property type="entry name" value="SQAPI"/>
    <property type="match status" value="1"/>
</dbReference>
<evidence type="ECO:0000313" key="6">
    <source>
        <dbReference type="Proteomes" id="UP000006729"/>
    </source>
</evidence>
<dbReference type="AlphaFoldDB" id="A0A2K1ZV65"/>
<dbReference type="OMA" id="MNDTQAI"/>
<dbReference type="PANTHER" id="PTHR47364:SF2">
    <property type="entry name" value="CYSTEINE PROTEINASE INHIBITOR 5"/>
    <property type="match status" value="1"/>
</dbReference>
<organism evidence="5 6">
    <name type="scientific">Populus trichocarpa</name>
    <name type="common">Western balsam poplar</name>
    <name type="synonym">Populus balsamifera subsp. trichocarpa</name>
    <dbReference type="NCBI Taxonomy" id="3694"/>
    <lineage>
        <taxon>Eukaryota</taxon>
        <taxon>Viridiplantae</taxon>
        <taxon>Streptophyta</taxon>
        <taxon>Embryophyta</taxon>
        <taxon>Tracheophyta</taxon>
        <taxon>Spermatophyta</taxon>
        <taxon>Magnoliopsida</taxon>
        <taxon>eudicotyledons</taxon>
        <taxon>Gunneridae</taxon>
        <taxon>Pentapetalae</taxon>
        <taxon>rosids</taxon>
        <taxon>fabids</taxon>
        <taxon>Malpighiales</taxon>
        <taxon>Salicaceae</taxon>
        <taxon>Saliceae</taxon>
        <taxon>Populus</taxon>
    </lineage>
</organism>
<dbReference type="InParanoid" id="A0A2K1ZV65"/>
<keyword evidence="3" id="KW-0732">Signal</keyword>
<feature type="domain" description="Cystatin" evidence="4">
    <location>
        <begin position="33"/>
        <end position="99"/>
    </location>
</feature>
<name>A0A2K1ZV65_POPTR</name>
<dbReference type="InterPro" id="IPR046350">
    <property type="entry name" value="Cystatin_sf"/>
</dbReference>
<gene>
    <name evidence="5" type="ORF">POPTR_006G014600</name>
</gene>
<dbReference type="SMR" id="A0A2K1ZV65"/>
<dbReference type="Gramene" id="Potri.006G014600.1.v4.1">
    <property type="protein sequence ID" value="Potri.006G014600.1.v4.1"/>
    <property type="gene ID" value="Potri.006G014600.v4.1"/>
</dbReference>
<protein>
    <recommendedName>
        <fullName evidence="4">Cystatin domain-containing protein</fullName>
    </recommendedName>
</protein>
<evidence type="ECO:0000256" key="3">
    <source>
        <dbReference type="SAM" id="SignalP"/>
    </source>
</evidence>
<dbReference type="SUPFAM" id="SSF54403">
    <property type="entry name" value="Cystatin/monellin"/>
    <property type="match status" value="1"/>
</dbReference>
<proteinExistence type="predicted"/>
<dbReference type="PANTHER" id="PTHR47364">
    <property type="entry name" value="CYSTEINE PROTEINASE INHIBITOR 5"/>
    <property type="match status" value="1"/>
</dbReference>
<dbReference type="Gene3D" id="3.10.450.10">
    <property type="match status" value="1"/>
</dbReference>
<feature type="signal peptide" evidence="3">
    <location>
        <begin position="1"/>
        <end position="20"/>
    </location>
</feature>
<keyword evidence="1" id="KW-0646">Protease inhibitor</keyword>
<reference evidence="5 6" key="1">
    <citation type="journal article" date="2006" name="Science">
        <title>The genome of black cottonwood, Populus trichocarpa (Torr. &amp; Gray).</title>
        <authorList>
            <person name="Tuskan G.A."/>
            <person name="Difazio S."/>
            <person name="Jansson S."/>
            <person name="Bohlmann J."/>
            <person name="Grigoriev I."/>
            <person name="Hellsten U."/>
            <person name="Putnam N."/>
            <person name="Ralph S."/>
            <person name="Rombauts S."/>
            <person name="Salamov A."/>
            <person name="Schein J."/>
            <person name="Sterck L."/>
            <person name="Aerts A."/>
            <person name="Bhalerao R.R."/>
            <person name="Bhalerao R.P."/>
            <person name="Blaudez D."/>
            <person name="Boerjan W."/>
            <person name="Brun A."/>
            <person name="Brunner A."/>
            <person name="Busov V."/>
            <person name="Campbell M."/>
            <person name="Carlson J."/>
            <person name="Chalot M."/>
            <person name="Chapman J."/>
            <person name="Chen G.L."/>
            <person name="Cooper D."/>
            <person name="Coutinho P.M."/>
            <person name="Couturier J."/>
            <person name="Covert S."/>
            <person name="Cronk Q."/>
            <person name="Cunningham R."/>
            <person name="Davis J."/>
            <person name="Degroeve S."/>
            <person name="Dejardin A."/>
            <person name="Depamphilis C."/>
            <person name="Detter J."/>
            <person name="Dirks B."/>
            <person name="Dubchak I."/>
            <person name="Duplessis S."/>
            <person name="Ehlting J."/>
            <person name="Ellis B."/>
            <person name="Gendler K."/>
            <person name="Goodstein D."/>
            <person name="Gribskov M."/>
            <person name="Grimwood J."/>
            <person name="Groover A."/>
            <person name="Gunter L."/>
            <person name="Hamberger B."/>
            <person name="Heinze B."/>
            <person name="Helariutta Y."/>
            <person name="Henrissat B."/>
            <person name="Holligan D."/>
            <person name="Holt R."/>
            <person name="Huang W."/>
            <person name="Islam-Faridi N."/>
            <person name="Jones S."/>
            <person name="Jones-Rhoades M."/>
            <person name="Jorgensen R."/>
            <person name="Joshi C."/>
            <person name="Kangasjarvi J."/>
            <person name="Karlsson J."/>
            <person name="Kelleher C."/>
            <person name="Kirkpatrick R."/>
            <person name="Kirst M."/>
            <person name="Kohler A."/>
            <person name="Kalluri U."/>
            <person name="Larimer F."/>
            <person name="Leebens-Mack J."/>
            <person name="Leple J.C."/>
            <person name="Locascio P."/>
            <person name="Lou Y."/>
            <person name="Lucas S."/>
            <person name="Martin F."/>
            <person name="Montanini B."/>
            <person name="Napoli C."/>
            <person name="Nelson D.R."/>
            <person name="Nelson C."/>
            <person name="Nieminen K."/>
            <person name="Nilsson O."/>
            <person name="Pereda V."/>
            <person name="Peter G."/>
            <person name="Philippe R."/>
            <person name="Pilate G."/>
            <person name="Poliakov A."/>
            <person name="Razumovskaya J."/>
            <person name="Richardson P."/>
            <person name="Rinaldi C."/>
            <person name="Ritland K."/>
            <person name="Rouze P."/>
            <person name="Ryaboy D."/>
            <person name="Schmutz J."/>
            <person name="Schrader J."/>
            <person name="Segerman B."/>
            <person name="Shin H."/>
            <person name="Siddiqui A."/>
            <person name="Sterky F."/>
            <person name="Terry A."/>
            <person name="Tsai C.J."/>
            <person name="Uberbacher E."/>
            <person name="Unneberg P."/>
            <person name="Vahala J."/>
            <person name="Wall K."/>
            <person name="Wessler S."/>
            <person name="Yang G."/>
            <person name="Yin T."/>
            <person name="Douglas C."/>
            <person name="Marra M."/>
            <person name="Sandberg G."/>
            <person name="Van de Peer Y."/>
            <person name="Rokhsar D."/>
        </authorList>
    </citation>
    <scope>NUCLEOTIDE SEQUENCE [LARGE SCALE GENOMIC DNA]</scope>
    <source>
        <strain evidence="6">cv. Nisqually</strain>
    </source>
</reference>
<evidence type="ECO:0000256" key="2">
    <source>
        <dbReference type="ARBA" id="ARBA00022704"/>
    </source>
</evidence>
<evidence type="ECO:0000313" key="5">
    <source>
        <dbReference type="EMBL" id="PNT29170.1"/>
    </source>
</evidence>
<dbReference type="InterPro" id="IPR000010">
    <property type="entry name" value="Cystatin_dom"/>
</dbReference>
<accession>A0A2K1ZV65</accession>
<dbReference type="EMBL" id="CM009295">
    <property type="protein sequence ID" value="PNT29170.1"/>
    <property type="molecule type" value="Genomic_DNA"/>
</dbReference>
<sequence length="115" mass="12455">MKRQTIALPFSLLFIAITLAVVDAFSAGGWTPIKNMNDTQAIEIAEFAITENNKQASSNLELDSIVKGLERDAGDNKNYQLVLTVKGGKADEQYEADVNVSGNLKALILFVPLKG</sequence>
<feature type="chain" id="PRO_5018663431" description="Cystatin domain-containing protein" evidence="3">
    <location>
        <begin position="21"/>
        <end position="115"/>
    </location>
</feature>
<dbReference type="Proteomes" id="UP000006729">
    <property type="component" value="Chromosome 6"/>
</dbReference>
<evidence type="ECO:0000259" key="4">
    <source>
        <dbReference type="Pfam" id="PF16845"/>
    </source>
</evidence>
<keyword evidence="2" id="KW-0789">Thiol protease inhibitor</keyword>
<evidence type="ECO:0000256" key="1">
    <source>
        <dbReference type="ARBA" id="ARBA00022690"/>
    </source>
</evidence>